<feature type="transmembrane region" description="Helical" evidence="1">
    <location>
        <begin position="59"/>
        <end position="78"/>
    </location>
</feature>
<keyword evidence="1" id="KW-0472">Membrane</keyword>
<dbReference type="EMBL" id="JACADJ010000032">
    <property type="protein sequence ID" value="NWH05393.1"/>
    <property type="molecule type" value="Genomic_DNA"/>
</dbReference>
<dbReference type="RefSeq" id="WP_178366847.1">
    <property type="nucleotide sequence ID" value="NZ_JACADJ010000032.1"/>
</dbReference>
<organism evidence="2 3">
    <name type="scientific">Desulfobacter latus</name>
    <dbReference type="NCBI Taxonomy" id="2292"/>
    <lineage>
        <taxon>Bacteria</taxon>
        <taxon>Pseudomonadati</taxon>
        <taxon>Thermodesulfobacteriota</taxon>
        <taxon>Desulfobacteria</taxon>
        <taxon>Desulfobacterales</taxon>
        <taxon>Desulfobacteraceae</taxon>
        <taxon>Desulfobacter</taxon>
    </lineage>
</organism>
<dbReference type="InterPro" id="IPR005133">
    <property type="entry name" value="PhaG_MnhG_YufB"/>
</dbReference>
<dbReference type="Proteomes" id="UP000553343">
    <property type="component" value="Unassembled WGS sequence"/>
</dbReference>
<gene>
    <name evidence="2" type="ORF">HXW94_10410</name>
</gene>
<dbReference type="Pfam" id="PF03334">
    <property type="entry name" value="PhaG_MnhG_YufB"/>
    <property type="match status" value="1"/>
</dbReference>
<name>A0A850T115_9BACT</name>
<dbReference type="GO" id="GO:0015385">
    <property type="term" value="F:sodium:proton antiporter activity"/>
    <property type="evidence" value="ECO:0007669"/>
    <property type="project" value="TreeGrafter"/>
</dbReference>
<evidence type="ECO:0000313" key="2">
    <source>
        <dbReference type="EMBL" id="NWH05393.1"/>
    </source>
</evidence>
<keyword evidence="1" id="KW-1133">Transmembrane helix</keyword>
<sequence>MNFFVVICLCIGFLFFLGGTVGIIRMPDFYTRLHPAGKLDTLGLFAMVSGLAAYNLHHFSLSTLLLSVKMMLIVFFVLHSIPTATQAIVDAGMRAGLSPFTRKKTSQLQGTGEE</sequence>
<keyword evidence="3" id="KW-1185">Reference proteome</keyword>
<dbReference type="PANTHER" id="PTHR34703">
    <property type="entry name" value="ANTIPORTER SUBUNIT MNHG2-RELATED"/>
    <property type="match status" value="1"/>
</dbReference>
<evidence type="ECO:0000313" key="3">
    <source>
        <dbReference type="Proteomes" id="UP000553343"/>
    </source>
</evidence>
<accession>A0A850T115</accession>
<keyword evidence="1" id="KW-0812">Transmembrane</keyword>
<comment type="caution">
    <text evidence="2">The sequence shown here is derived from an EMBL/GenBank/DDBJ whole genome shotgun (WGS) entry which is preliminary data.</text>
</comment>
<reference evidence="2 3" key="1">
    <citation type="submission" date="2020-06" db="EMBL/GenBank/DDBJ databases">
        <title>High-quality draft genome of sulfate reducer Desulfobacter latus type strain AcrS2 isolated from marine sediment.</title>
        <authorList>
            <person name="Hoppe M."/>
            <person name="Larsen C.K."/>
            <person name="Marshall I.P.G."/>
            <person name="Schramm A."/>
            <person name="Marietou A.G."/>
        </authorList>
    </citation>
    <scope>NUCLEOTIDE SEQUENCE [LARGE SCALE GENOMIC DNA]</scope>
    <source>
        <strain evidence="2 3">AcRS2</strain>
    </source>
</reference>
<evidence type="ECO:0000256" key="1">
    <source>
        <dbReference type="SAM" id="Phobius"/>
    </source>
</evidence>
<protein>
    <submittedName>
        <fullName evidence="2">Monovalent cation/H(+) antiporter subunit G</fullName>
    </submittedName>
</protein>
<dbReference type="PANTHER" id="PTHR34703:SF1">
    <property type="entry name" value="ANTIPORTER SUBUNIT MNHG2-RELATED"/>
    <property type="match status" value="1"/>
</dbReference>
<proteinExistence type="predicted"/>
<dbReference type="AlphaFoldDB" id="A0A850T115"/>